<organism evidence="1 2">
    <name type="scientific">Orycteropus afer afer</name>
    <dbReference type="NCBI Taxonomy" id="1230840"/>
    <lineage>
        <taxon>Eukaryota</taxon>
        <taxon>Metazoa</taxon>
        <taxon>Chordata</taxon>
        <taxon>Craniata</taxon>
        <taxon>Vertebrata</taxon>
        <taxon>Euteleostomi</taxon>
        <taxon>Mammalia</taxon>
        <taxon>Eutheria</taxon>
        <taxon>Afrotheria</taxon>
        <taxon>Tubulidentata</taxon>
        <taxon>Orycteropodidae</taxon>
        <taxon>Orycteropus</taxon>
    </lineage>
</organism>
<proteinExistence type="predicted"/>
<sequence>MLLSISVILILWFSTVGGQGGFCGFPKIKHGILYDENKYKSALPAAVGTIFYYSCEYSFMSPSKSFWTRITCTEEGWLPTPKCLRLCFFPSVENGYSSSAGKTHIEGNMVKIDCDIGYKLPNNESTISCAEGGWSSPPKCSSIKIECPVPLLEENLDVHPKRESYKYGEVLKFSCRRRLTRVGPDSVQCYQFGWSPNLPTCKGHVKSCGSPLQLPNGKVKAVRKEEYQHSEVVEYHCNPKFLLKGPSKIQCMDGEWTTLPTCVEQVKTCGDIPKMEHGYGPASFPPYQHGHSVELNCRNTHTMIGNNRITCINGMWTQLPKCIATDQLKQCKRPRLYSTAQFIPSLHIFEHNTRAQYRCIGNQKSMVTICINGKWDPEPDCTEKVQFCPPPPQIPNAQNMVTTVNYQDGEKVAVLCKQNFSLQDTGEIVCKNGRWQSLPQCVEFTGQCGPPPPIANGDITSFPLAVYPPGSSVKYLCQSFYELRGSTVVTCRDGQWSEPPICVDACVISEENMNKNNIQLKWIKDKKLYSKTGDIIEFECIHAYKMKTPQQSFRATCQEGKIEYPRCE</sequence>
<evidence type="ECO:0000313" key="1">
    <source>
        <dbReference type="Proteomes" id="UP000694850"/>
    </source>
</evidence>
<dbReference type="RefSeq" id="XP_042636907.1">
    <property type="nucleotide sequence ID" value="XM_042780973.1"/>
</dbReference>
<dbReference type="Proteomes" id="UP000694850">
    <property type="component" value="Unplaced"/>
</dbReference>
<name>A0AC54Z7Z0_ORYAF</name>
<accession>A0AC54Z7Z0</accession>
<reference evidence="2" key="1">
    <citation type="submission" date="2025-08" db="UniProtKB">
        <authorList>
            <consortium name="RefSeq"/>
        </authorList>
    </citation>
    <scope>IDENTIFICATION</scope>
</reference>
<keyword evidence="1" id="KW-1185">Reference proteome</keyword>
<protein>
    <submittedName>
        <fullName evidence="2">Complement factor H-related protein 5-like</fullName>
    </submittedName>
</protein>
<gene>
    <name evidence="2" type="primary">LOC103197211</name>
</gene>
<evidence type="ECO:0000313" key="2">
    <source>
        <dbReference type="RefSeq" id="XP_042636907.1"/>
    </source>
</evidence>